<dbReference type="GeneID" id="18761743"/>
<dbReference type="OMA" id="CKQDPAY"/>
<evidence type="ECO:0000313" key="2">
    <source>
        <dbReference type="Proteomes" id="UP000006753"/>
    </source>
</evidence>
<keyword evidence="2" id="KW-1185">Reference proteome</keyword>
<dbReference type="STRING" id="1072389.K1WTM3"/>
<dbReference type="RefSeq" id="XP_007293697.1">
    <property type="nucleotide sequence ID" value="XM_007293635.1"/>
</dbReference>
<dbReference type="PANTHER" id="PTHR40050:SF1">
    <property type="entry name" value="INNER SPORE COAT PROTEIN H"/>
    <property type="match status" value="1"/>
</dbReference>
<dbReference type="OrthoDB" id="10267127at2759"/>
<proteinExistence type="predicted"/>
<organism evidence="1 2">
    <name type="scientific">Marssonina brunnea f. sp. multigermtubi (strain MB_m1)</name>
    <name type="common">Marssonina leaf spot fungus</name>
    <dbReference type="NCBI Taxonomy" id="1072389"/>
    <lineage>
        <taxon>Eukaryota</taxon>
        <taxon>Fungi</taxon>
        <taxon>Dikarya</taxon>
        <taxon>Ascomycota</taxon>
        <taxon>Pezizomycotina</taxon>
        <taxon>Leotiomycetes</taxon>
        <taxon>Helotiales</taxon>
        <taxon>Drepanopezizaceae</taxon>
        <taxon>Drepanopeziza</taxon>
    </lineage>
</organism>
<dbReference type="InParanoid" id="K1WTM3"/>
<reference evidence="1 2" key="1">
    <citation type="journal article" date="2012" name="BMC Genomics">
        <title>Sequencing the genome of Marssonina brunnea reveals fungus-poplar co-evolution.</title>
        <authorList>
            <person name="Zhu S."/>
            <person name="Cao Y.-Z."/>
            <person name="Jiang C."/>
            <person name="Tan B.-Y."/>
            <person name="Wang Z."/>
            <person name="Feng S."/>
            <person name="Zhang L."/>
            <person name="Su X.-H."/>
            <person name="Brejova B."/>
            <person name="Vinar T."/>
            <person name="Xu M."/>
            <person name="Wang M.-X."/>
            <person name="Zhang S.-G."/>
            <person name="Huang M.-R."/>
            <person name="Wu R."/>
            <person name="Zhou Y."/>
        </authorList>
    </citation>
    <scope>NUCLEOTIDE SEQUENCE [LARGE SCALE GENOMIC DNA]</scope>
    <source>
        <strain evidence="1 2">MB_m1</strain>
    </source>
</reference>
<dbReference type="KEGG" id="mbe:MBM_05808"/>
<dbReference type="EMBL" id="JH921440">
    <property type="protein sequence ID" value="EKD15797.1"/>
    <property type="molecule type" value="Genomic_DNA"/>
</dbReference>
<dbReference type="HOGENOM" id="CLU_036372_0_0_1"/>
<dbReference type="InterPro" id="IPR014867">
    <property type="entry name" value="Spore_coat_CotH_CotH2/3/7"/>
</dbReference>
<dbReference type="AlphaFoldDB" id="K1WTM3"/>
<dbReference type="Proteomes" id="UP000006753">
    <property type="component" value="Unassembled WGS sequence"/>
</dbReference>
<name>K1WTM3_MARBU</name>
<accession>K1WTM3</accession>
<sequence length="468" mass="51891">MSKIQERLNHFYDIDNLVTVEITMPPKEWESLMACEPRGGICNFDYVGGPRFDWYKATKVTFSGSRTPYLKATFKDVGIIKKSYCGSFSTTKPSVRLDFDRNLAAQGDAVEKLIGTKSLTLNNCKQDPAYIRQPLGYELLRLAGVPAPRCNFAKLIVNGTDMGAFVNLEQYKKQFLKNNFEGNDDGNLYELDAGDDLDREKISMGKISFEGGVADDQKDLLLAADAIKKGGLAAAKKVIDYNAFIKLYAMETILKHRDGFTINTNNTYLYNDVKAVAEPTTDDVNLKFIPCGIDQILRDKKDFEIGGTAILARLIRDDPDGIDDLLEVMRRFATIMFSRSHYESTLGPYVNRLAAVAASAGAQLADEINSIHVQLRLVRSGAYQHLGEYPAEELVFVARNSSEGDGSIPASSEEYVPEPTTSTFGEDWFKTGYFTLKSKTSGCYVSTVGATGTKEVSDKAQAGHFYLY</sequence>
<protein>
    <submittedName>
        <fullName evidence="1">Cellulosomal protein</fullName>
    </submittedName>
</protein>
<dbReference type="eggNOG" id="ENOG502TA1J">
    <property type="taxonomic scope" value="Eukaryota"/>
</dbReference>
<dbReference type="PANTHER" id="PTHR40050">
    <property type="entry name" value="INNER SPORE COAT PROTEIN H"/>
    <property type="match status" value="1"/>
</dbReference>
<dbReference type="Pfam" id="PF08757">
    <property type="entry name" value="CotH"/>
    <property type="match status" value="1"/>
</dbReference>
<evidence type="ECO:0000313" key="1">
    <source>
        <dbReference type="EMBL" id="EKD15797.1"/>
    </source>
</evidence>
<gene>
    <name evidence="1" type="ORF">MBM_05808</name>
</gene>